<feature type="compositionally biased region" description="Low complexity" evidence="2">
    <location>
        <begin position="674"/>
        <end position="687"/>
    </location>
</feature>
<feature type="region of interest" description="Disordered" evidence="2">
    <location>
        <begin position="462"/>
        <end position="506"/>
    </location>
</feature>
<dbReference type="AlphaFoldDB" id="A0A194PZX1"/>
<dbReference type="PANTHER" id="PTHR44324:SF3">
    <property type="entry name" value="WD REPEAT-CONTAINING PROTEIN 49-LIKE"/>
    <property type="match status" value="1"/>
</dbReference>
<dbReference type="SMART" id="SM00320">
    <property type="entry name" value="WD40"/>
    <property type="match status" value="2"/>
</dbReference>
<dbReference type="STRING" id="66420.A0A194PZX1"/>
<dbReference type="InterPro" id="IPR036322">
    <property type="entry name" value="WD40_repeat_dom_sf"/>
</dbReference>
<evidence type="ECO:0000256" key="1">
    <source>
        <dbReference type="ARBA" id="ARBA00022737"/>
    </source>
</evidence>
<dbReference type="InterPro" id="IPR015943">
    <property type="entry name" value="WD40/YVTN_repeat-like_dom_sf"/>
</dbReference>
<gene>
    <name evidence="3" type="ORF">RR46_04556</name>
</gene>
<protein>
    <submittedName>
        <fullName evidence="3">Uncharacterized protein</fullName>
    </submittedName>
</protein>
<dbReference type="InterPro" id="IPR001680">
    <property type="entry name" value="WD40_rpt"/>
</dbReference>
<evidence type="ECO:0000313" key="3">
    <source>
        <dbReference type="EMBL" id="KPI98583.1"/>
    </source>
</evidence>
<feature type="region of interest" description="Disordered" evidence="2">
    <location>
        <begin position="671"/>
        <end position="694"/>
    </location>
</feature>
<accession>A0A194PZX1</accession>
<keyword evidence="1" id="KW-0677">Repeat</keyword>
<evidence type="ECO:0000313" key="4">
    <source>
        <dbReference type="Proteomes" id="UP000053268"/>
    </source>
</evidence>
<feature type="compositionally biased region" description="Polar residues" evidence="2">
    <location>
        <begin position="471"/>
        <end position="487"/>
    </location>
</feature>
<dbReference type="EMBL" id="KQ459583">
    <property type="protein sequence ID" value="KPI98583.1"/>
    <property type="molecule type" value="Genomic_DNA"/>
</dbReference>
<dbReference type="PANTHER" id="PTHR44324">
    <property type="entry name" value="WD40 REPEAT DOMAIN 95"/>
    <property type="match status" value="1"/>
</dbReference>
<reference evidence="3 4" key="1">
    <citation type="journal article" date="2015" name="Nat. Commun.">
        <title>Outbred genome sequencing and CRISPR/Cas9 gene editing in butterflies.</title>
        <authorList>
            <person name="Li X."/>
            <person name="Fan D."/>
            <person name="Zhang W."/>
            <person name="Liu G."/>
            <person name="Zhang L."/>
            <person name="Zhao L."/>
            <person name="Fang X."/>
            <person name="Chen L."/>
            <person name="Dong Y."/>
            <person name="Chen Y."/>
            <person name="Ding Y."/>
            <person name="Zhao R."/>
            <person name="Feng M."/>
            <person name="Zhu Y."/>
            <person name="Feng Y."/>
            <person name="Jiang X."/>
            <person name="Zhu D."/>
            <person name="Xiang H."/>
            <person name="Feng X."/>
            <person name="Li S."/>
            <person name="Wang J."/>
            <person name="Zhang G."/>
            <person name="Kronforst M.R."/>
            <person name="Wang W."/>
        </authorList>
    </citation>
    <scope>NUCLEOTIDE SEQUENCE [LARGE SCALE GENOMIC DNA]</scope>
    <source>
        <strain evidence="3">Ya'a_city_454_Px</strain>
        <tissue evidence="3">Whole body</tissue>
    </source>
</reference>
<name>A0A194PZX1_PAPXU</name>
<dbReference type="SUPFAM" id="SSF50978">
    <property type="entry name" value="WD40 repeat-like"/>
    <property type="match status" value="1"/>
</dbReference>
<dbReference type="Proteomes" id="UP000053268">
    <property type="component" value="Unassembled WGS sequence"/>
</dbReference>
<dbReference type="Gene3D" id="2.130.10.10">
    <property type="entry name" value="YVTN repeat-like/Quinoprotein amine dehydrogenase"/>
    <property type="match status" value="1"/>
</dbReference>
<evidence type="ECO:0000256" key="2">
    <source>
        <dbReference type="SAM" id="MobiDB-lite"/>
    </source>
</evidence>
<dbReference type="InterPro" id="IPR051242">
    <property type="entry name" value="WD-EF-hand_domain"/>
</dbReference>
<proteinExistence type="predicted"/>
<sequence length="694" mass="76829">MSIKSQKSLNEECSEIFEKSYSVRSLSEESLSTEDEETDSLCRELLRKMSPAALTHLRRRFKRGRQTQHNVNRKVEEVMVAAALQEGVQFATPDPPAAPTDALWLDEDSFVAAIDDIFGGHKFNTHARQLCVALDPLRTGRVHWTALLARLLPAPLQRGPAPAQHLRGVYTDIVLCCYVFQRRATSRRRVKNCWVTDAVYMSDAGCVAYATSERCVRVFAAPGHAHAHAQLHCITGLPDLPTCMSYSEPSSGFASSLLLAGTGRGAVCALRFYRPRAALLQHDPDSLSYACWTDLCSGAQRSYCSARVLPSHSRAVRRLACERDGRRFVSCSQDAEASLRLRHSSPHLDDYIAKVQRGVSCFHVSWSQRLVAGGGADGVLRLWQLAPPVPLARLSLPAPPPLVDVAIIAHLEIVIGFHNNCTLNLWDLREETLLQTIKIKFPFLGALGKKLEFGAYCIHPGPPRKKEGTEEQPTQSPSRRGSQVYQGSTGGLLLEDDETSDGFPGDIKSDPEYVRFNVSEILVTCCEHVCRVTLGGARATGPVLRPPGDALRPRRPSYWDLPDDFVNDHDISVPDAVCMNHKDKEPKDISRLLEGAGLQGLLEKDFVLMQGFKNDLNKKLHHMKTDMDTRRWAVRCGAPHLALRPHSPPPLPPPRDRLQDYLAQLTLEFPPPSVTVTPSASSSSTPAHTRTVKP</sequence>
<organism evidence="3 4">
    <name type="scientific">Papilio xuthus</name>
    <name type="common">Asian swallowtail butterfly</name>
    <dbReference type="NCBI Taxonomy" id="66420"/>
    <lineage>
        <taxon>Eukaryota</taxon>
        <taxon>Metazoa</taxon>
        <taxon>Ecdysozoa</taxon>
        <taxon>Arthropoda</taxon>
        <taxon>Hexapoda</taxon>
        <taxon>Insecta</taxon>
        <taxon>Pterygota</taxon>
        <taxon>Neoptera</taxon>
        <taxon>Endopterygota</taxon>
        <taxon>Lepidoptera</taxon>
        <taxon>Glossata</taxon>
        <taxon>Ditrysia</taxon>
        <taxon>Papilionoidea</taxon>
        <taxon>Papilionidae</taxon>
        <taxon>Papilioninae</taxon>
        <taxon>Papilio</taxon>
    </lineage>
</organism>
<keyword evidence="4" id="KW-1185">Reference proteome</keyword>